<proteinExistence type="predicted"/>
<name>A0A2T7PIM0_POMCA</name>
<dbReference type="EMBL" id="PZQS01000003">
    <property type="protein sequence ID" value="PVD33230.1"/>
    <property type="molecule type" value="Genomic_DNA"/>
</dbReference>
<gene>
    <name evidence="1" type="ORF">C0Q70_04481</name>
</gene>
<evidence type="ECO:0000313" key="2">
    <source>
        <dbReference type="Proteomes" id="UP000245119"/>
    </source>
</evidence>
<comment type="caution">
    <text evidence="1">The sequence shown here is derived from an EMBL/GenBank/DDBJ whole genome shotgun (WGS) entry which is preliminary data.</text>
</comment>
<accession>A0A2T7PIM0</accession>
<evidence type="ECO:0000313" key="1">
    <source>
        <dbReference type="EMBL" id="PVD33230.1"/>
    </source>
</evidence>
<organism evidence="1 2">
    <name type="scientific">Pomacea canaliculata</name>
    <name type="common">Golden apple snail</name>
    <dbReference type="NCBI Taxonomy" id="400727"/>
    <lineage>
        <taxon>Eukaryota</taxon>
        <taxon>Metazoa</taxon>
        <taxon>Spiralia</taxon>
        <taxon>Lophotrochozoa</taxon>
        <taxon>Mollusca</taxon>
        <taxon>Gastropoda</taxon>
        <taxon>Caenogastropoda</taxon>
        <taxon>Architaenioglossa</taxon>
        <taxon>Ampullarioidea</taxon>
        <taxon>Ampullariidae</taxon>
        <taxon>Pomacea</taxon>
    </lineage>
</organism>
<sequence length="725" mass="80931">MDLQGHYTFTQGEKLWLQGSPTFVYTEGQNYTTEDGSLRLVQVEYDGGRDKVGEWMTECFLYLAGTTSFQTCAKSWTNPPLPLVVFQQRFINGTQRSSYGKVDDVISGFPSFQVPLNQTDMGYLSYQGDMFGSNFMIGRWDGYHVLLSGGIAGGPLALFDQGGNVIIISPFSGFMSASRSMDEYFRVRWGVMGGVDVVPTGYQYETIVYYGYTGINQVFSEWGSFMQFYYDKESIYRQADLTLNYIGYWTDGGAYYYYATEPNKTYEQTILDIKNYADSVSLPYRYVQYDSWFYPKGPQGGVLTWTPMPDIAPDGFQYIFNKTEWPVAAHNRYWSSKTPYAKQNGGNFNFIVEKEKAIPQDLSFWMYLFEQARTWGLIVYEQDWLNREFAGLNATLTSVDVARTWLMQMGEAARAVDLTIQYCLSYPRHALQTLEIPVVTQARVSGDYRAGSDQWMIGVTSIFAYAMGIAPFKDTFWTAEYQPGNRYNLSEPNGELQAAVATLSTGPVGPSDMIGYTRVDTLLQCCRADGKILQPDKPATAIDKQIWQAAWPGSGPAGQVWTTYSTIGASDTFGIILAAAMEDNFPLSPSDAGFDFFNPGVVMTRKSTPGAPVLSAFSSASPVSISTQCGRQHFCLYYTSPRYSLGGSVEVVIYGEEGKFVPMSRERVLDINVLPDTMELVLEGAVGEVVTFGYFWNNVYCKVVVVIGPDGKAVASLTRDGCAAH</sequence>
<dbReference type="STRING" id="400727.A0A2T7PIM0"/>
<dbReference type="OrthoDB" id="41905at2759"/>
<protein>
    <submittedName>
        <fullName evidence="1">Uncharacterized protein</fullName>
    </submittedName>
</protein>
<dbReference type="AlphaFoldDB" id="A0A2T7PIM0"/>
<keyword evidence="2" id="KW-1185">Reference proteome</keyword>
<reference evidence="1 2" key="1">
    <citation type="submission" date="2018-04" db="EMBL/GenBank/DDBJ databases">
        <title>The genome of golden apple snail Pomacea canaliculata provides insight into stress tolerance and invasive adaptation.</title>
        <authorList>
            <person name="Liu C."/>
            <person name="Liu B."/>
            <person name="Ren Y."/>
            <person name="Zhang Y."/>
            <person name="Wang H."/>
            <person name="Li S."/>
            <person name="Jiang F."/>
            <person name="Yin L."/>
            <person name="Zhang G."/>
            <person name="Qian W."/>
            <person name="Fan W."/>
        </authorList>
    </citation>
    <scope>NUCLEOTIDE SEQUENCE [LARGE SCALE GENOMIC DNA]</scope>
    <source>
        <strain evidence="1">SZHN2017</strain>
        <tissue evidence="1">Muscle</tissue>
    </source>
</reference>
<dbReference type="Proteomes" id="UP000245119">
    <property type="component" value="Linkage Group LG3"/>
</dbReference>